<organism evidence="1 2">
    <name type="scientific">Rhizobium rhizogenes</name>
    <name type="common">Agrobacterium rhizogenes</name>
    <dbReference type="NCBI Taxonomy" id="359"/>
    <lineage>
        <taxon>Bacteria</taxon>
        <taxon>Pseudomonadati</taxon>
        <taxon>Pseudomonadota</taxon>
        <taxon>Alphaproteobacteria</taxon>
        <taxon>Hyphomicrobiales</taxon>
        <taxon>Rhizobiaceae</taxon>
        <taxon>Rhizobium/Agrobacterium group</taxon>
        <taxon>Rhizobium</taxon>
    </lineage>
</organism>
<comment type="caution">
    <text evidence="1">The sequence shown here is derived from an EMBL/GenBank/DDBJ whole genome shotgun (WGS) entry which is preliminary data.</text>
</comment>
<name>A0AA92H935_RHIRH</name>
<dbReference type="AlphaFoldDB" id="A0AA92H935"/>
<proteinExistence type="predicted"/>
<evidence type="ECO:0000313" key="1">
    <source>
        <dbReference type="EMBL" id="PVE53956.1"/>
    </source>
</evidence>
<gene>
    <name evidence="1" type="ORF">DC430_11900</name>
</gene>
<sequence>MPHVGKAGNGRFALDDAENLKRIGTAPSDKRVEKIEALDLGMTIGRVLFQDVEIGRLYISQRRVMEVPTQTYRLTRPRQKRHLAGDPAVLVEQVEETSVYLPMRLIGMTVTNQKSVFMKYKIVTDDAILGLDFERERSRQQLFSINGNGSYFL</sequence>
<reference evidence="1 2" key="1">
    <citation type="submission" date="2018-04" db="EMBL/GenBank/DDBJ databases">
        <authorList>
            <person name="Hagen T."/>
        </authorList>
    </citation>
    <scope>NUCLEOTIDE SEQUENCE [LARGE SCALE GENOMIC DNA]</scope>
    <source>
        <strain evidence="1 2">TPD7009</strain>
    </source>
</reference>
<accession>A0AA92H935</accession>
<protein>
    <submittedName>
        <fullName evidence="1">Uncharacterized protein</fullName>
    </submittedName>
</protein>
<dbReference type="EMBL" id="QDFR01000003">
    <property type="protein sequence ID" value="PVE53956.1"/>
    <property type="molecule type" value="Genomic_DNA"/>
</dbReference>
<dbReference type="Proteomes" id="UP000244335">
    <property type="component" value="Unassembled WGS sequence"/>
</dbReference>
<evidence type="ECO:0000313" key="2">
    <source>
        <dbReference type="Proteomes" id="UP000244335"/>
    </source>
</evidence>